<feature type="transmembrane region" description="Helical" evidence="1">
    <location>
        <begin position="77"/>
        <end position="95"/>
    </location>
</feature>
<keyword evidence="1" id="KW-0812">Transmembrane</keyword>
<dbReference type="Proteomes" id="UP000198327">
    <property type="component" value="Unassembled WGS sequence"/>
</dbReference>
<dbReference type="OrthoDB" id="4465358at2"/>
<feature type="transmembrane region" description="Helical" evidence="1">
    <location>
        <begin position="197"/>
        <end position="215"/>
    </location>
</feature>
<name>A0A239J2U1_9NOCA</name>
<feature type="transmembrane region" description="Helical" evidence="1">
    <location>
        <begin position="320"/>
        <end position="342"/>
    </location>
</feature>
<organism evidence="2 3">
    <name type="scientific">Rhodococcoides kyotonense</name>
    <dbReference type="NCBI Taxonomy" id="398843"/>
    <lineage>
        <taxon>Bacteria</taxon>
        <taxon>Bacillati</taxon>
        <taxon>Actinomycetota</taxon>
        <taxon>Actinomycetes</taxon>
        <taxon>Mycobacteriales</taxon>
        <taxon>Nocardiaceae</taxon>
        <taxon>Rhodococcoides</taxon>
    </lineage>
</organism>
<evidence type="ECO:0000313" key="3">
    <source>
        <dbReference type="Proteomes" id="UP000198327"/>
    </source>
</evidence>
<feature type="transmembrane region" description="Helical" evidence="1">
    <location>
        <begin position="235"/>
        <end position="264"/>
    </location>
</feature>
<feature type="transmembrane region" description="Helical" evidence="1">
    <location>
        <begin position="387"/>
        <end position="409"/>
    </location>
</feature>
<sequence length="420" mass="43107">MLVSVSSNFARRVLALLTVFAAAFVAAIALTTSVPRDFAFVSGGDRLDIFFDSAASAATLGSIVAVVAALSLTRTRWALVAMGCGILLLGVMAVLTVSWVLHPRAFAAGLILGGAAALTSSDGRRTAQCSLISGVLSGAMLADLIVSGPIRYRDYLASTAPQSYFWIAVGVLAVLLVASVGVSAFGQVRMASNRLRMLLVGIVIPLVGLVLYWSFDRALSSLGSGGVMQNRWVIGIFVIPLLVGAALALPAATGSVLLAALAFISAAGAGTFGWSSAIMFVALVLVGFGIGLWRRMPLAAFGILAVVAATGIFTAPPLDVITTVATAVVLPVAVGVAFASLLPTEAPVAAMAATTPIVVTVPIVVEFGWTAYTPLTSIEPSYSPSTWVWTSTGVSVLSVVAAVVGLILLRRRELGVLSSE</sequence>
<feature type="transmembrane region" description="Helical" evidence="1">
    <location>
        <begin position="164"/>
        <end position="185"/>
    </location>
</feature>
<accession>A0A239J2U1</accession>
<protein>
    <submittedName>
        <fullName evidence="2">Uncharacterized protein</fullName>
    </submittedName>
</protein>
<gene>
    <name evidence="2" type="ORF">SAMN05421642_1089</name>
</gene>
<keyword evidence="1" id="KW-1133">Transmembrane helix</keyword>
<feature type="transmembrane region" description="Helical" evidence="1">
    <location>
        <begin position="271"/>
        <end position="290"/>
    </location>
</feature>
<dbReference type="AlphaFoldDB" id="A0A239J2U1"/>
<dbReference type="EMBL" id="FZOW01000008">
    <property type="protein sequence ID" value="SNS99788.1"/>
    <property type="molecule type" value="Genomic_DNA"/>
</dbReference>
<proteinExistence type="predicted"/>
<evidence type="ECO:0000256" key="1">
    <source>
        <dbReference type="SAM" id="Phobius"/>
    </source>
</evidence>
<feature type="transmembrane region" description="Helical" evidence="1">
    <location>
        <begin position="53"/>
        <end position="70"/>
    </location>
</feature>
<feature type="transmembrane region" description="Helical" evidence="1">
    <location>
        <begin position="131"/>
        <end position="152"/>
    </location>
</feature>
<evidence type="ECO:0000313" key="2">
    <source>
        <dbReference type="EMBL" id="SNS99788.1"/>
    </source>
</evidence>
<keyword evidence="3" id="KW-1185">Reference proteome</keyword>
<keyword evidence="1" id="KW-0472">Membrane</keyword>
<reference evidence="3" key="1">
    <citation type="submission" date="2017-06" db="EMBL/GenBank/DDBJ databases">
        <authorList>
            <person name="Varghese N."/>
            <person name="Submissions S."/>
        </authorList>
    </citation>
    <scope>NUCLEOTIDE SEQUENCE [LARGE SCALE GENOMIC DNA]</scope>
    <source>
        <strain evidence="3">JCM 23211</strain>
    </source>
</reference>
<feature type="transmembrane region" description="Helical" evidence="1">
    <location>
        <begin position="296"/>
        <end position="313"/>
    </location>
</feature>